<evidence type="ECO:0000256" key="1">
    <source>
        <dbReference type="SAM" id="MobiDB-lite"/>
    </source>
</evidence>
<dbReference type="EMBL" id="WIUZ02000020">
    <property type="protein sequence ID" value="KAF9779291.1"/>
    <property type="molecule type" value="Genomic_DNA"/>
</dbReference>
<evidence type="ECO:0008006" key="4">
    <source>
        <dbReference type="Google" id="ProtNLM"/>
    </source>
</evidence>
<dbReference type="Proteomes" id="UP000736335">
    <property type="component" value="Unassembled WGS sequence"/>
</dbReference>
<protein>
    <recommendedName>
        <fullName evidence="4">F-box domain-containing protein</fullName>
    </recommendedName>
</protein>
<gene>
    <name evidence="2" type="ORF">BJ322DRAFT_1113631</name>
</gene>
<reference evidence="2" key="2">
    <citation type="submission" date="2020-11" db="EMBL/GenBank/DDBJ databases">
        <authorList>
            <consortium name="DOE Joint Genome Institute"/>
            <person name="Kuo A."/>
            <person name="Miyauchi S."/>
            <person name="Kiss E."/>
            <person name="Drula E."/>
            <person name="Kohler A."/>
            <person name="Sanchez-Garcia M."/>
            <person name="Andreopoulos B."/>
            <person name="Barry K.W."/>
            <person name="Bonito G."/>
            <person name="Buee M."/>
            <person name="Carver A."/>
            <person name="Chen C."/>
            <person name="Cichocki N."/>
            <person name="Clum A."/>
            <person name="Culley D."/>
            <person name="Crous P.W."/>
            <person name="Fauchery L."/>
            <person name="Girlanda M."/>
            <person name="Hayes R."/>
            <person name="Keri Z."/>
            <person name="Labutti K."/>
            <person name="Lipzen A."/>
            <person name="Lombard V."/>
            <person name="Magnuson J."/>
            <person name="Maillard F."/>
            <person name="Morin E."/>
            <person name="Murat C."/>
            <person name="Nolan M."/>
            <person name="Ohm R."/>
            <person name="Pangilinan J."/>
            <person name="Pereira M."/>
            <person name="Perotto S."/>
            <person name="Peter M."/>
            <person name="Riley R."/>
            <person name="Sitrit Y."/>
            <person name="Stielow B."/>
            <person name="Szollosi G."/>
            <person name="Zifcakova L."/>
            <person name="Stursova M."/>
            <person name="Spatafora J.W."/>
            <person name="Tedersoo L."/>
            <person name="Vaario L.-M."/>
            <person name="Yamada A."/>
            <person name="Yan M."/>
            <person name="Wang P."/>
            <person name="Xu J."/>
            <person name="Bruns T."/>
            <person name="Baldrian P."/>
            <person name="Vilgalys R."/>
            <person name="Henrissat B."/>
            <person name="Grigoriev I.V."/>
            <person name="Hibbett D."/>
            <person name="Nagy L.G."/>
            <person name="Martin F.M."/>
        </authorList>
    </citation>
    <scope>NUCLEOTIDE SEQUENCE</scope>
    <source>
        <strain evidence="2">UH-Tt-Lm1</strain>
    </source>
</reference>
<organism evidence="2 3">
    <name type="scientific">Thelephora terrestris</name>
    <dbReference type="NCBI Taxonomy" id="56493"/>
    <lineage>
        <taxon>Eukaryota</taxon>
        <taxon>Fungi</taxon>
        <taxon>Dikarya</taxon>
        <taxon>Basidiomycota</taxon>
        <taxon>Agaricomycotina</taxon>
        <taxon>Agaricomycetes</taxon>
        <taxon>Thelephorales</taxon>
        <taxon>Thelephoraceae</taxon>
        <taxon>Thelephora</taxon>
    </lineage>
</organism>
<feature type="region of interest" description="Disordered" evidence="1">
    <location>
        <begin position="1"/>
        <end position="26"/>
    </location>
</feature>
<accession>A0A9P6H6Q3</accession>
<dbReference type="SUPFAM" id="SSF52047">
    <property type="entry name" value="RNI-like"/>
    <property type="match status" value="1"/>
</dbReference>
<proteinExistence type="predicted"/>
<evidence type="ECO:0000313" key="2">
    <source>
        <dbReference type="EMBL" id="KAF9779291.1"/>
    </source>
</evidence>
<dbReference type="OrthoDB" id="2884925at2759"/>
<evidence type="ECO:0000313" key="3">
    <source>
        <dbReference type="Proteomes" id="UP000736335"/>
    </source>
</evidence>
<name>A0A9P6H6Q3_9AGAM</name>
<dbReference type="AlphaFoldDB" id="A0A9P6H6Q3"/>
<sequence>MPPPPPTNSDEFSDQKGRDQASQSLSSGEANFDLIYALDEQIKDGERALAERKRARNSWLNVHKLPSELLGKIFLWNVMLEGDFGASEKRSPNFLFVCHHWLEVASHTTELWSYWGNTPEDWSRWFPFSSTAPLDLVLSGIDPNGHFNPTLFNVLQDRARRDTVRRVHLQSDDSRLLNSVLSSLTPECEGIRSNQIRSFLVANWDDIPVNVSDFFTHHYFQKLQRLNLIRCAISSWDLLRSRTGALTELYFDSINPPPTQTALLSMLASNPVLQKVTLLHQAIPDDRVDTPSFRAQLRHLRQLNLTGDLRHVLGLLLQLDHPATLDRLAITLDKCADTDISPIIGPYLQSCLQRRARSSSGLELSLACGDRIDFNIGNVDRADKFVRMEKVVALTIQLDQFLPENLLVKAALDLLAYVPREDIIYFWGIDEWASMCGAYTRLPNLTTLRFTDMHLPAMLPAPNSIGKGGIPLTLQTLDLRDMTVDDDDWDLLTTFLSYRASSGKPLNTLKVTSSNHMCLKVVEDIKKVVREFLVEGTDPRCPFVICSGRDYTVDFPPTSYPQRTALTLGLST</sequence>
<keyword evidence="3" id="KW-1185">Reference proteome</keyword>
<reference evidence="2" key="1">
    <citation type="journal article" date="2020" name="Nat. Commun.">
        <title>Large-scale genome sequencing of mycorrhizal fungi provides insights into the early evolution of symbiotic traits.</title>
        <authorList>
            <person name="Miyauchi S."/>
            <person name="Kiss E."/>
            <person name="Kuo A."/>
            <person name="Drula E."/>
            <person name="Kohler A."/>
            <person name="Sanchez-Garcia M."/>
            <person name="Morin E."/>
            <person name="Andreopoulos B."/>
            <person name="Barry K.W."/>
            <person name="Bonito G."/>
            <person name="Buee M."/>
            <person name="Carver A."/>
            <person name="Chen C."/>
            <person name="Cichocki N."/>
            <person name="Clum A."/>
            <person name="Culley D."/>
            <person name="Crous P.W."/>
            <person name="Fauchery L."/>
            <person name="Girlanda M."/>
            <person name="Hayes R.D."/>
            <person name="Keri Z."/>
            <person name="LaButti K."/>
            <person name="Lipzen A."/>
            <person name="Lombard V."/>
            <person name="Magnuson J."/>
            <person name="Maillard F."/>
            <person name="Murat C."/>
            <person name="Nolan M."/>
            <person name="Ohm R.A."/>
            <person name="Pangilinan J."/>
            <person name="Pereira M.F."/>
            <person name="Perotto S."/>
            <person name="Peter M."/>
            <person name="Pfister S."/>
            <person name="Riley R."/>
            <person name="Sitrit Y."/>
            <person name="Stielow J.B."/>
            <person name="Szollosi G."/>
            <person name="Zifcakova L."/>
            <person name="Stursova M."/>
            <person name="Spatafora J.W."/>
            <person name="Tedersoo L."/>
            <person name="Vaario L.M."/>
            <person name="Yamada A."/>
            <person name="Yan M."/>
            <person name="Wang P."/>
            <person name="Xu J."/>
            <person name="Bruns T."/>
            <person name="Baldrian P."/>
            <person name="Vilgalys R."/>
            <person name="Dunand C."/>
            <person name="Henrissat B."/>
            <person name="Grigoriev I.V."/>
            <person name="Hibbett D."/>
            <person name="Nagy L.G."/>
            <person name="Martin F.M."/>
        </authorList>
    </citation>
    <scope>NUCLEOTIDE SEQUENCE</scope>
    <source>
        <strain evidence="2">UH-Tt-Lm1</strain>
    </source>
</reference>
<comment type="caution">
    <text evidence="2">The sequence shown here is derived from an EMBL/GenBank/DDBJ whole genome shotgun (WGS) entry which is preliminary data.</text>
</comment>